<dbReference type="Gene3D" id="3.90.1140.10">
    <property type="entry name" value="Cyclic phosphodiesterase"/>
    <property type="match status" value="1"/>
</dbReference>
<dbReference type="GO" id="GO:0006355">
    <property type="term" value="P:regulation of DNA-templated transcription"/>
    <property type="evidence" value="ECO:0007669"/>
    <property type="project" value="TreeGrafter"/>
</dbReference>
<evidence type="ECO:0000313" key="4">
    <source>
        <dbReference type="EMBL" id="KAK3094700.1"/>
    </source>
</evidence>
<dbReference type="Proteomes" id="UP001186944">
    <property type="component" value="Unassembled WGS sequence"/>
</dbReference>
<accession>A0AA88Y857</accession>
<dbReference type="InterPro" id="IPR004088">
    <property type="entry name" value="KH_dom_type_1"/>
</dbReference>
<evidence type="ECO:0000259" key="3">
    <source>
        <dbReference type="SMART" id="SM00322"/>
    </source>
</evidence>
<keyword evidence="5" id="KW-1185">Reference proteome</keyword>
<dbReference type="GO" id="GO:0006307">
    <property type="term" value="P:DNA alkylation repair"/>
    <property type="evidence" value="ECO:0007669"/>
    <property type="project" value="InterPro"/>
</dbReference>
<dbReference type="Gene3D" id="3.30.1370.10">
    <property type="entry name" value="K Homology domain, type 1"/>
    <property type="match status" value="1"/>
</dbReference>
<dbReference type="AlphaFoldDB" id="A0AA88Y857"/>
<dbReference type="InterPro" id="IPR036612">
    <property type="entry name" value="KH_dom_type_1_sf"/>
</dbReference>
<dbReference type="InterPro" id="IPR004087">
    <property type="entry name" value="KH_dom"/>
</dbReference>
<comment type="caution">
    <text evidence="4">The sequence shown here is derived from an EMBL/GenBank/DDBJ whole genome shotgun (WGS) entry which is preliminary data.</text>
</comment>
<dbReference type="PROSITE" id="PS50084">
    <property type="entry name" value="KH_TYPE_1"/>
    <property type="match status" value="1"/>
</dbReference>
<dbReference type="SUPFAM" id="SSF54791">
    <property type="entry name" value="Eukaryotic type KH-domain (KH-domain type I)"/>
    <property type="match status" value="1"/>
</dbReference>
<protein>
    <recommendedName>
        <fullName evidence="3">K Homology domain-containing protein</fullName>
    </recommendedName>
</protein>
<dbReference type="CDD" id="cd22419">
    <property type="entry name" value="KH-I_ASCC1"/>
    <property type="match status" value="1"/>
</dbReference>
<dbReference type="Pfam" id="PF10469">
    <property type="entry name" value="AKAP7_NLS"/>
    <property type="match status" value="1"/>
</dbReference>
<dbReference type="InterPro" id="IPR009210">
    <property type="entry name" value="ASCC1"/>
</dbReference>
<dbReference type="PANTHER" id="PTHR13360">
    <property type="entry name" value="ACTIVATING SIGNAL COINTEGRATOR 1 COMPLEX SUBUNIT 1"/>
    <property type="match status" value="1"/>
</dbReference>
<dbReference type="Pfam" id="PF00013">
    <property type="entry name" value="KH_1"/>
    <property type="match status" value="1"/>
</dbReference>
<dbReference type="InterPro" id="IPR047538">
    <property type="entry name" value="KH-I_ASCC1"/>
</dbReference>
<dbReference type="PANTHER" id="PTHR13360:SF1">
    <property type="entry name" value="ACTIVATING SIGNAL COINTEGRATOR 1 COMPLEX SUBUNIT 1"/>
    <property type="match status" value="1"/>
</dbReference>
<organism evidence="4 5">
    <name type="scientific">Pinctada imbricata</name>
    <name type="common">Atlantic pearl-oyster</name>
    <name type="synonym">Pinctada martensii</name>
    <dbReference type="NCBI Taxonomy" id="66713"/>
    <lineage>
        <taxon>Eukaryota</taxon>
        <taxon>Metazoa</taxon>
        <taxon>Spiralia</taxon>
        <taxon>Lophotrochozoa</taxon>
        <taxon>Mollusca</taxon>
        <taxon>Bivalvia</taxon>
        <taxon>Autobranchia</taxon>
        <taxon>Pteriomorphia</taxon>
        <taxon>Pterioida</taxon>
        <taxon>Pterioidea</taxon>
        <taxon>Pteriidae</taxon>
        <taxon>Pinctada</taxon>
    </lineage>
</organism>
<gene>
    <name evidence="4" type="ORF">FSP39_005155</name>
</gene>
<reference evidence="4" key="1">
    <citation type="submission" date="2019-08" db="EMBL/GenBank/DDBJ databases">
        <title>The improved chromosome-level genome for the pearl oyster Pinctada fucata martensii using PacBio sequencing and Hi-C.</title>
        <authorList>
            <person name="Zheng Z."/>
        </authorList>
    </citation>
    <scope>NUCLEOTIDE SEQUENCE</scope>
    <source>
        <strain evidence="4">ZZ-2019</strain>
        <tissue evidence="4">Adductor muscle</tissue>
    </source>
</reference>
<name>A0AA88Y857_PINIB</name>
<evidence type="ECO:0000256" key="1">
    <source>
        <dbReference type="PROSITE-ProRule" id="PRU00117"/>
    </source>
</evidence>
<dbReference type="GO" id="GO:0005634">
    <property type="term" value="C:nucleus"/>
    <property type="evidence" value="ECO:0007669"/>
    <property type="project" value="TreeGrafter"/>
</dbReference>
<evidence type="ECO:0000313" key="5">
    <source>
        <dbReference type="Proteomes" id="UP001186944"/>
    </source>
</evidence>
<dbReference type="EMBL" id="VSWD01000008">
    <property type="protein sequence ID" value="KAK3094700.1"/>
    <property type="molecule type" value="Genomic_DNA"/>
</dbReference>
<dbReference type="SMART" id="SM00322">
    <property type="entry name" value="KH"/>
    <property type="match status" value="1"/>
</dbReference>
<dbReference type="GO" id="GO:0003723">
    <property type="term" value="F:RNA binding"/>
    <property type="evidence" value="ECO:0007669"/>
    <property type="project" value="UniProtKB-UniRule"/>
</dbReference>
<feature type="region of interest" description="Disordered" evidence="2">
    <location>
        <begin position="315"/>
        <end position="336"/>
    </location>
</feature>
<evidence type="ECO:0000256" key="2">
    <source>
        <dbReference type="SAM" id="MobiDB-lite"/>
    </source>
</evidence>
<feature type="domain" description="K Homology" evidence="3">
    <location>
        <begin position="83"/>
        <end position="151"/>
    </location>
</feature>
<dbReference type="InterPro" id="IPR019510">
    <property type="entry name" value="AKAP7-like_phosphoesterase"/>
</dbReference>
<sequence length="383" mass="44041">MTTVVRRPTGRNACCEVLRDDQSMDVLRPQIIRIGNRCYRKNPSLNRNVEEEEEEYEISHDTEDRGWNDEICDLNTQVVETENGYEIRLDLPSAFFKHIIGRKGETKRRLETETKTQIRIPKAGVEGEIVIVGHDRKGVVSAKTRIDLLVDSARQKEPFTHFLSIPFNQNDMKDKFEEFKSDVLRLCDGDRGIDGTIFQKPEKLHLTIGTLVLLNQNEIQKAIDVLQECKEDLIIPILKRERLVPRLQGLEYMNDDPGAVDVLYAKIQDGDVAERLQILADRLVDRFSSTGLMMQEFSHVKLHITVMNSLMRKDPTALPEAKDQRQRNNRDRRERESFDATFLMKKLGQYDFGDHEVTQIHLSQRHGLGSNGYYGCAGSVSVT</sequence>
<dbReference type="PIRSF" id="PIRSF027019">
    <property type="entry name" value="Euk_LigT"/>
    <property type="match status" value="1"/>
</dbReference>
<proteinExistence type="predicted"/>
<keyword evidence="1" id="KW-0694">RNA-binding</keyword>